<dbReference type="InParanoid" id="A0A2K1R2J1"/>
<dbReference type="Pfam" id="PF10287">
    <property type="entry name" value="YJL171C_Tos1_C"/>
    <property type="match status" value="1"/>
</dbReference>
<comment type="caution">
    <text evidence="12">The sequence shown here is derived from an EMBL/GenBank/DDBJ whole genome shotgun (WGS) entry which is preliminary data.</text>
</comment>
<evidence type="ECO:0000313" key="12">
    <source>
        <dbReference type="EMBL" id="PNS21506.1"/>
    </source>
</evidence>
<evidence type="ECO:0000259" key="9">
    <source>
        <dbReference type="Pfam" id="PF00024"/>
    </source>
</evidence>
<evidence type="ECO:0000256" key="6">
    <source>
        <dbReference type="ARBA" id="ARBA00023295"/>
    </source>
</evidence>
<evidence type="ECO:0000256" key="5">
    <source>
        <dbReference type="ARBA" id="ARBA00022801"/>
    </source>
</evidence>
<evidence type="ECO:0000256" key="8">
    <source>
        <dbReference type="SAM" id="SignalP"/>
    </source>
</evidence>
<keyword evidence="7" id="KW-0961">Cell wall biogenesis/degradation</keyword>
<dbReference type="PANTHER" id="PTHR31737:SF2">
    <property type="entry name" value="PROTEIN TOS1"/>
    <property type="match status" value="1"/>
</dbReference>
<dbReference type="GO" id="GO:0042973">
    <property type="term" value="F:glucan endo-1,3-beta-D-glucosidase activity"/>
    <property type="evidence" value="ECO:0007669"/>
    <property type="project" value="UniProtKB-EC"/>
</dbReference>
<keyword evidence="6" id="KW-0326">Glycosidase</keyword>
<feature type="domain" description="Cell wall protein YJL171C/Tos1 N-terminal" evidence="11">
    <location>
        <begin position="41"/>
        <end position="103"/>
    </location>
</feature>
<dbReference type="EC" id="3.2.1.39" evidence="3"/>
<evidence type="ECO:0000259" key="11">
    <source>
        <dbReference type="Pfam" id="PF10290"/>
    </source>
</evidence>
<feature type="chain" id="PRO_5014410948" description="glucan endo-1,3-beta-D-glucosidase" evidence="8">
    <location>
        <begin position="21"/>
        <end position="465"/>
    </location>
</feature>
<keyword evidence="5" id="KW-0378">Hydrolase</keyword>
<dbReference type="InterPro" id="IPR018805">
    <property type="entry name" value="YJL171C/Tos1_C"/>
</dbReference>
<dbReference type="Proteomes" id="UP000243797">
    <property type="component" value="Unassembled WGS sequence"/>
</dbReference>
<keyword evidence="13" id="KW-1185">Reference proteome</keyword>
<dbReference type="AlphaFoldDB" id="A0A2K1R2J1"/>
<gene>
    <name evidence="12" type="ORF">CAC42_1285</name>
</gene>
<dbReference type="GO" id="GO:0071555">
    <property type="term" value="P:cell wall organization"/>
    <property type="evidence" value="ECO:0007669"/>
    <property type="project" value="UniProtKB-KW"/>
</dbReference>
<keyword evidence="4 8" id="KW-0732">Signal</keyword>
<accession>A0A2K1R2J1</accession>
<feature type="signal peptide" evidence="8">
    <location>
        <begin position="1"/>
        <end position="20"/>
    </location>
</feature>
<dbReference type="Pfam" id="PF00024">
    <property type="entry name" value="PAN_1"/>
    <property type="match status" value="1"/>
</dbReference>
<dbReference type="InterPro" id="IPR003609">
    <property type="entry name" value="Pan_app"/>
</dbReference>
<evidence type="ECO:0000256" key="7">
    <source>
        <dbReference type="ARBA" id="ARBA00023316"/>
    </source>
</evidence>
<dbReference type="EMBL" id="NKHZ01000011">
    <property type="protein sequence ID" value="PNS21506.1"/>
    <property type="molecule type" value="Genomic_DNA"/>
</dbReference>
<protein>
    <recommendedName>
        <fullName evidence="3">glucan endo-1,3-beta-D-glucosidase</fullName>
        <ecNumber evidence="3">3.2.1.39</ecNumber>
    </recommendedName>
</protein>
<comment type="similarity">
    <text evidence="2">Belongs to the PGA52 family.</text>
</comment>
<dbReference type="InterPro" id="IPR018807">
    <property type="entry name" value="YJL171C/Tos1_N"/>
</dbReference>
<evidence type="ECO:0000256" key="3">
    <source>
        <dbReference type="ARBA" id="ARBA00012780"/>
    </source>
</evidence>
<feature type="domain" description="Apple" evidence="9">
    <location>
        <begin position="160"/>
        <end position="207"/>
    </location>
</feature>
<dbReference type="Gene3D" id="3.50.4.10">
    <property type="entry name" value="Hepatocyte Growth Factor"/>
    <property type="match status" value="1"/>
</dbReference>
<dbReference type="OrthoDB" id="118256at2759"/>
<comment type="catalytic activity">
    <reaction evidence="1">
        <text>Hydrolysis of (1-&gt;3)-beta-D-glucosidic linkages in (1-&gt;3)-beta-D-glucans.</text>
        <dbReference type="EC" id="3.2.1.39"/>
    </reaction>
</comment>
<reference evidence="12 13" key="1">
    <citation type="submission" date="2017-06" db="EMBL/GenBank/DDBJ databases">
        <title>Draft genome sequence of a variant of Elsinoe murrayae.</title>
        <authorList>
            <person name="Cheng Q."/>
        </authorList>
    </citation>
    <scope>NUCLEOTIDE SEQUENCE [LARGE SCALE GENOMIC DNA]</scope>
    <source>
        <strain evidence="12 13">CQ-2017a</strain>
    </source>
</reference>
<dbReference type="Pfam" id="PF10290">
    <property type="entry name" value="YJL171C_Tos1_N"/>
    <property type="match status" value="1"/>
</dbReference>
<dbReference type="GO" id="GO:0009277">
    <property type="term" value="C:fungal-type cell wall"/>
    <property type="evidence" value="ECO:0007669"/>
    <property type="project" value="TreeGrafter"/>
</dbReference>
<feature type="domain" description="Cell wall protein YJL171C/Tos1 C-terminal" evidence="10">
    <location>
        <begin position="227"/>
        <end position="440"/>
    </location>
</feature>
<evidence type="ECO:0000256" key="1">
    <source>
        <dbReference type="ARBA" id="ARBA00000382"/>
    </source>
</evidence>
<organism evidence="12 13">
    <name type="scientific">Sphaceloma murrayae</name>
    <dbReference type="NCBI Taxonomy" id="2082308"/>
    <lineage>
        <taxon>Eukaryota</taxon>
        <taxon>Fungi</taxon>
        <taxon>Dikarya</taxon>
        <taxon>Ascomycota</taxon>
        <taxon>Pezizomycotina</taxon>
        <taxon>Dothideomycetes</taxon>
        <taxon>Dothideomycetidae</taxon>
        <taxon>Myriangiales</taxon>
        <taxon>Elsinoaceae</taxon>
        <taxon>Sphaceloma</taxon>
    </lineage>
</organism>
<name>A0A2K1R2J1_9PEZI</name>
<dbReference type="PANTHER" id="PTHR31737">
    <property type="entry name" value="PROTEIN TOS1"/>
    <property type="match status" value="1"/>
</dbReference>
<dbReference type="STRING" id="2082308.A0A2K1R2J1"/>
<dbReference type="FunCoup" id="A0A2K1R2J1">
    <property type="interactions" value="31"/>
</dbReference>
<evidence type="ECO:0000313" key="13">
    <source>
        <dbReference type="Proteomes" id="UP000243797"/>
    </source>
</evidence>
<evidence type="ECO:0000259" key="10">
    <source>
        <dbReference type="Pfam" id="PF10287"/>
    </source>
</evidence>
<proteinExistence type="inferred from homology"/>
<evidence type="ECO:0000256" key="2">
    <source>
        <dbReference type="ARBA" id="ARBA00006055"/>
    </source>
</evidence>
<sequence>MYRYTALALAALTSITGVEGQACTQAFTPSGGYNWYCNQVDAVSYLNFGTSGKYNRVSHMDDQTGECKFDESGYGGAIGPFDEELSIHIRGPFSLKQFAFYTPQAIRNSKRDRQGPSRRDLEERALKTVLCPKANQTTVTTNGKTFRIECGMDRQGNMAVSQQDTFASCIEKCSSTSGCAQVSFVRKTKLCYLKSSSASLRPQDYTRGVAGARLLATNSNKASTTRTWKRQSYYNSESRVASGVTFLNNKGGGSYPGIWSTKFGNSLGFASSSGLLPASSPQILADTLLPSTEEISLFTGLPCSTTNPCPYARPKSVAYHGFGGAAKIFLFEFSMPHAAGDDMPALWFLNAQIPRTQQYGACSCWGNTDGCGELDVWEVLTQGEERMVSAVHGDQAATNPNWFKRPTGGTMKGAVVLVDGAAHIKVLDDGFEFATGLTQEVYLDLVATAPPKISAKLVATMKLPG</sequence>
<evidence type="ECO:0000256" key="4">
    <source>
        <dbReference type="ARBA" id="ARBA00022729"/>
    </source>
</evidence>